<dbReference type="InterPro" id="IPR001387">
    <property type="entry name" value="Cro/C1-type_HTH"/>
</dbReference>
<gene>
    <name evidence="2" type="ORF">ADH66_16520</name>
</gene>
<dbReference type="EMBL" id="CP021422">
    <property type="protein sequence ID" value="ASB42126.1"/>
    <property type="molecule type" value="Genomic_DNA"/>
</dbReference>
<dbReference type="Gene3D" id="1.10.260.40">
    <property type="entry name" value="lambda repressor-like DNA-binding domains"/>
    <property type="match status" value="1"/>
</dbReference>
<dbReference type="SUPFAM" id="SSF47413">
    <property type="entry name" value="lambda repressor-like DNA-binding domains"/>
    <property type="match status" value="1"/>
</dbReference>
<evidence type="ECO:0000313" key="3">
    <source>
        <dbReference type="Proteomes" id="UP000196710"/>
    </source>
</evidence>
<evidence type="ECO:0000259" key="1">
    <source>
        <dbReference type="PROSITE" id="PS50943"/>
    </source>
</evidence>
<sequence length="223" mass="25514">MFLSAFAKSQENRALQKEVDFLSDKYNDIFPTRLRQLIEEKPTTITAVARELGISRQAVSQYTMGIGQPNADKLLQIAEYFDVSCDWLVGRQGGAKSFDMDMAGVCKFLNMSEECVVFLRELGQFAADYPGTLDALFAAEKFHEVMRSLLKYRYSLEGQRDAERTQADRETKTKWINSVFIEHLVATTELENIIQAWETEIVGEKKSITEQIRETLKIEQSTD</sequence>
<dbReference type="Pfam" id="PF01381">
    <property type="entry name" value="HTH_3"/>
    <property type="match status" value="1"/>
</dbReference>
<dbReference type="InterPro" id="IPR010982">
    <property type="entry name" value="Lambda_DNA-bd_dom_sf"/>
</dbReference>
<dbReference type="CDD" id="cd00093">
    <property type="entry name" value="HTH_XRE"/>
    <property type="match status" value="1"/>
</dbReference>
<name>A0ABM6L969_9FIRM</name>
<organism evidence="2 3">
    <name type="scientific">Acutalibacter muris</name>
    <dbReference type="NCBI Taxonomy" id="1796620"/>
    <lineage>
        <taxon>Bacteria</taxon>
        <taxon>Bacillati</taxon>
        <taxon>Bacillota</taxon>
        <taxon>Clostridia</taxon>
        <taxon>Eubacteriales</taxon>
        <taxon>Acutalibacteraceae</taxon>
        <taxon>Acutalibacter</taxon>
    </lineage>
</organism>
<proteinExistence type="predicted"/>
<protein>
    <recommendedName>
        <fullName evidence="1">HTH cro/C1-type domain-containing protein</fullName>
    </recommendedName>
</protein>
<accession>A0ABM6L969</accession>
<dbReference type="Proteomes" id="UP000196710">
    <property type="component" value="Chromosome"/>
</dbReference>
<dbReference type="SMART" id="SM00530">
    <property type="entry name" value="HTH_XRE"/>
    <property type="match status" value="1"/>
</dbReference>
<evidence type="ECO:0000313" key="2">
    <source>
        <dbReference type="EMBL" id="ASB42126.1"/>
    </source>
</evidence>
<dbReference type="PROSITE" id="PS50943">
    <property type="entry name" value="HTH_CROC1"/>
    <property type="match status" value="1"/>
</dbReference>
<reference evidence="3" key="1">
    <citation type="submission" date="2017-05" db="EMBL/GenBank/DDBJ databases">
        <title>Improved OligoMM genomes.</title>
        <authorList>
            <person name="Garzetti D."/>
        </authorList>
    </citation>
    <scope>NUCLEOTIDE SEQUENCE [LARGE SCALE GENOMIC DNA]</scope>
    <source>
        <strain evidence="3">KB18</strain>
    </source>
</reference>
<keyword evidence="3" id="KW-1185">Reference proteome</keyword>
<feature type="domain" description="HTH cro/C1-type" evidence="1">
    <location>
        <begin position="34"/>
        <end position="88"/>
    </location>
</feature>